<dbReference type="AlphaFoldDB" id="A0A934QXU1"/>
<comment type="caution">
    <text evidence="1">The sequence shown here is derived from an EMBL/GenBank/DDBJ whole genome shotgun (WGS) entry which is preliminary data.</text>
</comment>
<protein>
    <submittedName>
        <fullName evidence="1">Uncharacterized protein</fullName>
    </submittedName>
</protein>
<dbReference type="EMBL" id="JAENJH010000010">
    <property type="protein sequence ID" value="MBK1788476.1"/>
    <property type="molecule type" value="Genomic_DNA"/>
</dbReference>
<dbReference type="InterPro" id="IPR029032">
    <property type="entry name" value="AhpD-like"/>
</dbReference>
<reference evidence="1" key="1">
    <citation type="submission" date="2020-12" db="EMBL/GenBank/DDBJ databases">
        <title>Prauserella sp. ASG 168, a novel actinomycete isolated from cave rock.</title>
        <authorList>
            <person name="Suriyachadkun C."/>
        </authorList>
    </citation>
    <scope>NUCLEOTIDE SEQUENCE</scope>
    <source>
        <strain evidence="1">ASG 168</strain>
    </source>
</reference>
<sequence length="187" mass="20628">MGALHRRTEPVPQRGREAARVRARRFLTGAPGVPGELLASVFHRDGFYRKLADQLLDDLPLRRRVLRGHRLCTQLDQRAAYLDPTAYTMLAQTPVREALLRLGFPKYLADPLSSEKALGARCILVAVARTDLEPALRTLIALVCPALEDCPACLAVHTTFATPGVDGRLAELAGHRPARPRIAREGR</sequence>
<name>A0A934QXU1_9PSEU</name>
<evidence type="ECO:0000313" key="2">
    <source>
        <dbReference type="Proteomes" id="UP000635245"/>
    </source>
</evidence>
<dbReference type="Proteomes" id="UP000635245">
    <property type="component" value="Unassembled WGS sequence"/>
</dbReference>
<keyword evidence="2" id="KW-1185">Reference proteome</keyword>
<gene>
    <name evidence="1" type="ORF">JHE00_29455</name>
</gene>
<dbReference type="SUPFAM" id="SSF69118">
    <property type="entry name" value="AhpD-like"/>
    <property type="match status" value="1"/>
</dbReference>
<accession>A0A934QXU1</accession>
<organism evidence="1 2">
    <name type="scientific">Prauserella cavernicola</name>
    <dbReference type="NCBI Taxonomy" id="2800127"/>
    <lineage>
        <taxon>Bacteria</taxon>
        <taxon>Bacillati</taxon>
        <taxon>Actinomycetota</taxon>
        <taxon>Actinomycetes</taxon>
        <taxon>Pseudonocardiales</taxon>
        <taxon>Pseudonocardiaceae</taxon>
        <taxon>Prauserella</taxon>
    </lineage>
</organism>
<dbReference type="RefSeq" id="WP_200324415.1">
    <property type="nucleotide sequence ID" value="NZ_JAENJH010000010.1"/>
</dbReference>
<evidence type="ECO:0000313" key="1">
    <source>
        <dbReference type="EMBL" id="MBK1788476.1"/>
    </source>
</evidence>
<proteinExistence type="predicted"/>